<evidence type="ECO:0000256" key="9">
    <source>
        <dbReference type="ARBA" id="ARBA00022842"/>
    </source>
</evidence>
<keyword evidence="5" id="KW-0819">tRNA processing</keyword>
<dbReference type="NCBIfam" id="TIGR00150">
    <property type="entry name" value="T6A_YjeE"/>
    <property type="match status" value="1"/>
</dbReference>
<dbReference type="PANTHER" id="PTHR33540:SF2">
    <property type="entry name" value="TRNA THREONYLCARBAMOYLADENOSINE BIOSYNTHESIS PROTEIN TSAE"/>
    <property type="match status" value="1"/>
</dbReference>
<keyword evidence="8" id="KW-0067">ATP-binding</keyword>
<evidence type="ECO:0000256" key="4">
    <source>
        <dbReference type="ARBA" id="ARBA00022490"/>
    </source>
</evidence>
<reference evidence="12" key="1">
    <citation type="journal article" date="2019" name="Int. J. Syst. Evol. Microbiol.">
        <title>The Global Catalogue of Microorganisms (GCM) 10K type strain sequencing project: providing services to taxonomists for standard genome sequencing and annotation.</title>
        <authorList>
            <consortium name="The Broad Institute Genomics Platform"/>
            <consortium name="The Broad Institute Genome Sequencing Center for Infectious Disease"/>
            <person name="Wu L."/>
            <person name="Ma J."/>
        </authorList>
    </citation>
    <scope>NUCLEOTIDE SEQUENCE [LARGE SCALE GENOMIC DNA]</scope>
    <source>
        <strain evidence="12">KCTC 42143</strain>
    </source>
</reference>
<name>A0ABW4NK43_9LACT</name>
<gene>
    <name evidence="11" type="primary">tsaE</name>
    <name evidence="11" type="ORF">ACFSBK_02775</name>
</gene>
<dbReference type="SUPFAM" id="SSF52540">
    <property type="entry name" value="P-loop containing nucleoside triphosphate hydrolases"/>
    <property type="match status" value="1"/>
</dbReference>
<dbReference type="PANTHER" id="PTHR33540">
    <property type="entry name" value="TRNA THREONYLCARBAMOYLADENOSINE BIOSYNTHESIS PROTEIN TSAE"/>
    <property type="match status" value="1"/>
</dbReference>
<evidence type="ECO:0000313" key="11">
    <source>
        <dbReference type="EMBL" id="MFD1798784.1"/>
    </source>
</evidence>
<dbReference type="RefSeq" id="WP_058919189.1">
    <property type="nucleotide sequence ID" value="NZ_JBHSQC010000015.1"/>
</dbReference>
<evidence type="ECO:0000256" key="5">
    <source>
        <dbReference type="ARBA" id="ARBA00022694"/>
    </source>
</evidence>
<dbReference type="Pfam" id="PF02367">
    <property type="entry name" value="TsaE"/>
    <property type="match status" value="1"/>
</dbReference>
<proteinExistence type="inferred from homology"/>
<evidence type="ECO:0000256" key="6">
    <source>
        <dbReference type="ARBA" id="ARBA00022723"/>
    </source>
</evidence>
<comment type="similarity">
    <text evidence="2">Belongs to the TsaE family.</text>
</comment>
<dbReference type="InterPro" id="IPR003442">
    <property type="entry name" value="T6A_TsaE"/>
</dbReference>
<organism evidence="11 12">
    <name type="scientific">Carnobacterium antarcticum</name>
    <dbReference type="NCBI Taxonomy" id="2126436"/>
    <lineage>
        <taxon>Bacteria</taxon>
        <taxon>Bacillati</taxon>
        <taxon>Bacillota</taxon>
        <taxon>Bacilli</taxon>
        <taxon>Lactobacillales</taxon>
        <taxon>Carnobacteriaceae</taxon>
        <taxon>Carnobacterium</taxon>
    </lineage>
</organism>
<keyword evidence="9" id="KW-0460">Magnesium</keyword>
<evidence type="ECO:0000256" key="7">
    <source>
        <dbReference type="ARBA" id="ARBA00022741"/>
    </source>
</evidence>
<evidence type="ECO:0000256" key="2">
    <source>
        <dbReference type="ARBA" id="ARBA00007599"/>
    </source>
</evidence>
<dbReference type="Gene3D" id="3.40.50.300">
    <property type="entry name" value="P-loop containing nucleotide triphosphate hydrolases"/>
    <property type="match status" value="1"/>
</dbReference>
<keyword evidence="6" id="KW-0479">Metal-binding</keyword>
<evidence type="ECO:0000256" key="8">
    <source>
        <dbReference type="ARBA" id="ARBA00022840"/>
    </source>
</evidence>
<keyword evidence="7" id="KW-0547">Nucleotide-binding</keyword>
<evidence type="ECO:0000313" key="12">
    <source>
        <dbReference type="Proteomes" id="UP001597285"/>
    </source>
</evidence>
<dbReference type="InterPro" id="IPR027417">
    <property type="entry name" value="P-loop_NTPase"/>
</dbReference>
<dbReference type="Proteomes" id="UP001597285">
    <property type="component" value="Unassembled WGS sequence"/>
</dbReference>
<comment type="caution">
    <text evidence="11">The sequence shown here is derived from an EMBL/GenBank/DDBJ whole genome shotgun (WGS) entry which is preliminary data.</text>
</comment>
<evidence type="ECO:0000256" key="3">
    <source>
        <dbReference type="ARBA" id="ARBA00019010"/>
    </source>
</evidence>
<evidence type="ECO:0000256" key="10">
    <source>
        <dbReference type="ARBA" id="ARBA00032441"/>
    </source>
</evidence>
<protein>
    <recommendedName>
        <fullName evidence="3">tRNA threonylcarbamoyladenosine biosynthesis protein TsaE</fullName>
    </recommendedName>
    <alternativeName>
        <fullName evidence="10">t(6)A37 threonylcarbamoyladenosine biosynthesis protein TsaE</fullName>
    </alternativeName>
</protein>
<keyword evidence="4" id="KW-0963">Cytoplasm</keyword>
<comment type="subcellular location">
    <subcellularLocation>
        <location evidence="1">Cytoplasm</location>
    </subcellularLocation>
</comment>
<evidence type="ECO:0000256" key="1">
    <source>
        <dbReference type="ARBA" id="ARBA00004496"/>
    </source>
</evidence>
<dbReference type="EMBL" id="JBHUFF010000008">
    <property type="protein sequence ID" value="MFD1798784.1"/>
    <property type="molecule type" value="Genomic_DNA"/>
</dbReference>
<accession>A0ABW4NK43</accession>
<keyword evidence="12" id="KW-1185">Reference proteome</keyword>
<sequence>MKPIQAHNEDETKAIAAALAAFLVPGDIILLEGDLGAGKTTFTKGLATGLGIKRVIKSPTYTIIREYLDGRLPLYHMDVYRLEETGGTDLGLEEYFEGDGVSIVEWATFIPEDIPSEYLQIKLQPSGEDLTERTITFKAVGQHYEALLSRLDESEKEKGV</sequence>